<dbReference type="Gene3D" id="1.10.8.10">
    <property type="entry name" value="DNA helicase RuvA subunit, C-terminal domain"/>
    <property type="match status" value="1"/>
</dbReference>
<evidence type="ECO:0000256" key="3">
    <source>
        <dbReference type="ARBA" id="ARBA00022768"/>
    </source>
</evidence>
<evidence type="ECO:0000259" key="6">
    <source>
        <dbReference type="Pfam" id="PF00889"/>
    </source>
</evidence>
<dbReference type="Proteomes" id="UP000267654">
    <property type="component" value="Unassembled WGS sequence"/>
</dbReference>
<dbReference type="PANTHER" id="PTHR11741">
    <property type="entry name" value="ELONGATION FACTOR TS"/>
    <property type="match status" value="1"/>
</dbReference>
<evidence type="ECO:0000256" key="2">
    <source>
        <dbReference type="ARBA" id="ARBA00016956"/>
    </source>
</evidence>
<gene>
    <name evidence="5 7" type="primary">tsf</name>
    <name evidence="7" type="ORF">DRI96_01750</name>
</gene>
<comment type="caution">
    <text evidence="7">The sequence shown here is derived from an EMBL/GenBank/DDBJ whole genome shotgun (WGS) entry which is preliminary data.</text>
</comment>
<dbReference type="PANTHER" id="PTHR11741:SF0">
    <property type="entry name" value="ELONGATION FACTOR TS, MITOCHONDRIAL"/>
    <property type="match status" value="1"/>
</dbReference>
<proteinExistence type="inferred from homology"/>
<evidence type="ECO:0000313" key="7">
    <source>
        <dbReference type="EMBL" id="RLE14235.1"/>
    </source>
</evidence>
<dbReference type="InterPro" id="IPR036402">
    <property type="entry name" value="EF-Ts_dimer_sf"/>
</dbReference>
<feature type="domain" description="Translation elongation factor EFTs/EF1B dimerisation" evidence="6">
    <location>
        <begin position="45"/>
        <end position="197"/>
    </location>
</feature>
<evidence type="ECO:0000313" key="8">
    <source>
        <dbReference type="Proteomes" id="UP000267654"/>
    </source>
</evidence>
<dbReference type="Gene3D" id="3.30.479.20">
    <property type="entry name" value="Elongation factor Ts, dimerisation domain"/>
    <property type="match status" value="1"/>
</dbReference>
<dbReference type="FunFam" id="1.10.8.10:FF:000001">
    <property type="entry name" value="Elongation factor Ts"/>
    <property type="match status" value="1"/>
</dbReference>
<comment type="similarity">
    <text evidence="1 5">Belongs to the EF-Ts family.</text>
</comment>
<protein>
    <recommendedName>
        <fullName evidence="2 5">Elongation factor Ts</fullName>
        <shortName evidence="5">EF-Ts</shortName>
    </recommendedName>
</protein>
<evidence type="ECO:0000256" key="1">
    <source>
        <dbReference type="ARBA" id="ARBA00005532"/>
    </source>
</evidence>
<dbReference type="FunFam" id="1.10.286.20:FF:000001">
    <property type="entry name" value="Elongation factor Ts"/>
    <property type="match status" value="1"/>
</dbReference>
<dbReference type="SUPFAM" id="SSF54713">
    <property type="entry name" value="Elongation factor Ts (EF-Ts), dimerisation domain"/>
    <property type="match status" value="1"/>
</dbReference>
<dbReference type="Pfam" id="PF00889">
    <property type="entry name" value="EF_TS"/>
    <property type="match status" value="1"/>
</dbReference>
<dbReference type="EMBL" id="QMQB01000047">
    <property type="protein sequence ID" value="RLE14235.1"/>
    <property type="molecule type" value="Genomic_DNA"/>
</dbReference>
<organism evidence="7 8">
    <name type="scientific">Aerophobetes bacterium</name>
    <dbReference type="NCBI Taxonomy" id="2030807"/>
    <lineage>
        <taxon>Bacteria</taxon>
        <taxon>Candidatus Aerophobota</taxon>
    </lineage>
</organism>
<dbReference type="SUPFAM" id="SSF46934">
    <property type="entry name" value="UBA-like"/>
    <property type="match status" value="1"/>
</dbReference>
<dbReference type="InterPro" id="IPR001816">
    <property type="entry name" value="Transl_elong_EFTs/EF1B"/>
</dbReference>
<sequence>MNISLDKVKKLRAETLAGIIDCKKALEESKGDIEEAKKILRKKGVQLARKKSGEVTTQGLIASYIHHNGRVGALVEIRCQSDFVAKNDEFQKFARNIAMHIAASNPKWISLEDIPQSVVEEEKQILKEQAQKEGKPSHIVDRIVEGRIKKFYDRVCLLNQVYVKDQEKTIKDYLQQTIAKLGENIKIHRFVRFELGENQE</sequence>
<dbReference type="Gene3D" id="1.10.286.20">
    <property type="match status" value="1"/>
</dbReference>
<evidence type="ECO:0000256" key="4">
    <source>
        <dbReference type="ARBA" id="ARBA00022917"/>
    </source>
</evidence>
<keyword evidence="3 5" id="KW-0251">Elongation factor</keyword>
<dbReference type="InterPro" id="IPR009060">
    <property type="entry name" value="UBA-like_sf"/>
</dbReference>
<dbReference type="CDD" id="cd14275">
    <property type="entry name" value="UBA_EF-Ts"/>
    <property type="match status" value="1"/>
</dbReference>
<dbReference type="InterPro" id="IPR014039">
    <property type="entry name" value="Transl_elong_EFTs/EF1B_dimer"/>
</dbReference>
<feature type="region of interest" description="Involved in Mg(2+) ion dislocation from EF-Tu" evidence="5">
    <location>
        <begin position="81"/>
        <end position="84"/>
    </location>
</feature>
<dbReference type="AlphaFoldDB" id="A0A662DFJ1"/>
<reference evidence="7 8" key="1">
    <citation type="submission" date="2018-06" db="EMBL/GenBank/DDBJ databases">
        <title>Extensive metabolic versatility and redundancy in microbially diverse, dynamic hydrothermal sediments.</title>
        <authorList>
            <person name="Dombrowski N."/>
            <person name="Teske A."/>
            <person name="Baker B.J."/>
        </authorList>
    </citation>
    <scope>NUCLEOTIDE SEQUENCE [LARGE SCALE GENOMIC DNA]</scope>
    <source>
        <strain evidence="7">B19_G9</strain>
    </source>
</reference>
<dbReference type="HAMAP" id="MF_00050">
    <property type="entry name" value="EF_Ts"/>
    <property type="match status" value="1"/>
</dbReference>
<comment type="function">
    <text evidence="5">Associates with the EF-Tu.GDP complex and induces the exchange of GDP to GTP. It remains bound to the aminoacyl-tRNA.EF-Tu.GTP complex up to the GTP hydrolysis stage on the ribosome.</text>
</comment>
<dbReference type="GO" id="GO:0003746">
    <property type="term" value="F:translation elongation factor activity"/>
    <property type="evidence" value="ECO:0007669"/>
    <property type="project" value="UniProtKB-UniRule"/>
</dbReference>
<dbReference type="NCBIfam" id="TIGR00116">
    <property type="entry name" value="tsf"/>
    <property type="match status" value="1"/>
</dbReference>
<keyword evidence="4 5" id="KW-0648">Protein biosynthesis</keyword>
<dbReference type="GO" id="GO:0005737">
    <property type="term" value="C:cytoplasm"/>
    <property type="evidence" value="ECO:0007669"/>
    <property type="project" value="UniProtKB-SubCell"/>
</dbReference>
<name>A0A662DFJ1_UNCAE</name>
<evidence type="ECO:0000256" key="5">
    <source>
        <dbReference type="HAMAP-Rule" id="MF_00050"/>
    </source>
</evidence>
<comment type="subcellular location">
    <subcellularLocation>
        <location evidence="5">Cytoplasm</location>
    </subcellularLocation>
</comment>
<accession>A0A662DFJ1</accession>
<keyword evidence="5" id="KW-0963">Cytoplasm</keyword>